<keyword evidence="5" id="KW-1185">Reference proteome</keyword>
<comment type="caution">
    <text evidence="4">The sequence shown here is derived from an EMBL/GenBank/DDBJ whole genome shotgun (WGS) entry which is preliminary data.</text>
</comment>
<dbReference type="PANTHER" id="PTHR37049">
    <property type="entry name" value="PEPTIDASE S41 FAMILY PROTEIN"/>
    <property type="match status" value="1"/>
</dbReference>
<dbReference type="InterPro" id="IPR056186">
    <property type="entry name" value="PDZ_CPAF-rel"/>
</dbReference>
<evidence type="ECO:0000259" key="3">
    <source>
        <dbReference type="PROSITE" id="PS50206"/>
    </source>
</evidence>
<dbReference type="EMBL" id="JAVRRF010000034">
    <property type="protein sequence ID" value="KAK5051256.1"/>
    <property type="molecule type" value="Genomic_DNA"/>
</dbReference>
<keyword evidence="2" id="KW-0732">Signal</keyword>
<name>A0ABR0IY93_9EURO</name>
<proteinExistence type="predicted"/>
<reference evidence="4 5" key="1">
    <citation type="submission" date="2023-08" db="EMBL/GenBank/DDBJ databases">
        <title>Black Yeasts Isolated from many extreme environments.</title>
        <authorList>
            <person name="Coleine C."/>
            <person name="Stajich J.E."/>
            <person name="Selbmann L."/>
        </authorList>
    </citation>
    <scope>NUCLEOTIDE SEQUENCE [LARGE SCALE GENOMIC DNA]</scope>
    <source>
        <strain evidence="4 5">CCFEE 6328</strain>
    </source>
</reference>
<organism evidence="4 5">
    <name type="scientific">Exophiala sideris</name>
    <dbReference type="NCBI Taxonomy" id="1016849"/>
    <lineage>
        <taxon>Eukaryota</taxon>
        <taxon>Fungi</taxon>
        <taxon>Dikarya</taxon>
        <taxon>Ascomycota</taxon>
        <taxon>Pezizomycotina</taxon>
        <taxon>Eurotiomycetes</taxon>
        <taxon>Chaetothyriomycetidae</taxon>
        <taxon>Chaetothyriales</taxon>
        <taxon>Herpotrichiellaceae</taxon>
        <taxon>Exophiala</taxon>
    </lineage>
</organism>
<dbReference type="InterPro" id="IPR029045">
    <property type="entry name" value="ClpP/crotonase-like_dom_sf"/>
</dbReference>
<dbReference type="InterPro" id="IPR052766">
    <property type="entry name" value="S41A_metabolite_peptidase"/>
</dbReference>
<evidence type="ECO:0000256" key="2">
    <source>
        <dbReference type="SAM" id="SignalP"/>
    </source>
</evidence>
<dbReference type="InterPro" id="IPR001763">
    <property type="entry name" value="Rhodanese-like_dom"/>
</dbReference>
<evidence type="ECO:0000313" key="5">
    <source>
        <dbReference type="Proteomes" id="UP001345691"/>
    </source>
</evidence>
<dbReference type="InterPro" id="IPR005151">
    <property type="entry name" value="Tail-specific_protease"/>
</dbReference>
<accession>A0ABR0IY93</accession>
<dbReference type="Gene3D" id="3.90.226.10">
    <property type="entry name" value="2-enoyl-CoA Hydratase, Chain A, domain 1"/>
    <property type="match status" value="1"/>
</dbReference>
<dbReference type="SUPFAM" id="SSF52096">
    <property type="entry name" value="ClpP/crotonase"/>
    <property type="match status" value="1"/>
</dbReference>
<dbReference type="Pfam" id="PF23658">
    <property type="entry name" value="PDZ_CPAF_rel"/>
    <property type="match status" value="1"/>
</dbReference>
<feature type="chain" id="PRO_5045121701" description="Rhodanese domain-containing protein" evidence="2">
    <location>
        <begin position="23"/>
        <end position="748"/>
    </location>
</feature>
<feature type="region of interest" description="Disordered" evidence="1">
    <location>
        <begin position="726"/>
        <end position="748"/>
    </location>
</feature>
<evidence type="ECO:0000256" key="1">
    <source>
        <dbReference type="SAM" id="MobiDB-lite"/>
    </source>
</evidence>
<gene>
    <name evidence="4" type="ORF">LTR69_010282</name>
</gene>
<evidence type="ECO:0000313" key="4">
    <source>
        <dbReference type="EMBL" id="KAK5051256.1"/>
    </source>
</evidence>
<dbReference type="Pfam" id="PF03572">
    <property type="entry name" value="Peptidase_S41"/>
    <property type="match status" value="1"/>
</dbReference>
<dbReference type="PANTHER" id="PTHR37049:SF4">
    <property type="entry name" value="RHODANESE DOMAIN-CONTAINING PROTEIN"/>
    <property type="match status" value="1"/>
</dbReference>
<feature type="domain" description="Rhodanese" evidence="3">
    <location>
        <begin position="557"/>
        <end position="626"/>
    </location>
</feature>
<dbReference type="PROSITE" id="PS50206">
    <property type="entry name" value="RHODANESE_3"/>
    <property type="match status" value="1"/>
</dbReference>
<feature type="signal peptide" evidence="2">
    <location>
        <begin position="1"/>
        <end position="22"/>
    </location>
</feature>
<protein>
    <recommendedName>
        <fullName evidence="3">Rhodanese domain-containing protein</fullName>
    </recommendedName>
</protein>
<dbReference type="Proteomes" id="UP001345691">
    <property type="component" value="Unassembled WGS sequence"/>
</dbReference>
<sequence length="748" mass="81119">MGKALWHACAFAGLCFAQLSIGFVVTAPPAALEPRATQPSTNTACALASKASSSYLAAHTQATQARIPAELAYECLKSVPNFQEPALRLLNALRTYLEFQSDKVYLQKPPSGYLFPAVDLDAELDIIQTNVERGQYKSEYDMQIDITSLLTSAKDGHLYWQGDLMGAFTYLRGTDLGLAAVSVDGIDHPQVYMADDLVILDSRALQLHPVTGYTPSPVTSIDGWDVVSFLSVQSLIGLSQDPDALWNQNFFQLGNQNANSFGIPVYYPGPTTNLTFANGTTQQFPNSAVVNLPLDGVNTGDDAYAIFCSGALESSASSTTSATAAASTTAPATTTQAAPSSPTVSFFPYPVIKHSLNSVAGYYLNETGLTDVAILQIQGFEAQGNTDDLTYAQEFQTVVQKFLDAAVKSGKSKLIIDLQGNGGGDIDLGTDLFAQLFPSIPPNSKSNMRDHLGFWILGNVASSNVTAAEKTSDEDEAEFTENVYEPMAYQGVVTDDFRNFPDFQSYYGNNELYGGNFSAFFQNNYTDIGSSDFEGQGIIITGTNNRTGFRQPFAAQDIVVLYDGYCASTCTVVSEYLKTAGVQFVVVGGRPQDGPMQAVGGIKGSQVFEYDGSFYAWVSLFESPENNLIHLASGTIWENFTYEPQLRSSAGGVNGRNHFRFGDETNTPLQYVYEAADCRLWWTHEMLYDPTFLWARVATVAFQQRTGTQFNSPYCVQGSTGHPTSISGGWKNGTLGPQDVPQSLMPQI</sequence>